<protein>
    <submittedName>
        <fullName evidence="1">Multidrug effflux MFS transporter</fullName>
    </submittedName>
</protein>
<evidence type="ECO:0000313" key="1">
    <source>
        <dbReference type="EMBL" id="MFM9327525.1"/>
    </source>
</evidence>
<evidence type="ECO:0000313" key="2">
    <source>
        <dbReference type="Proteomes" id="UP001631969"/>
    </source>
</evidence>
<sequence length="416" mass="42973">MNETLNTTPKDLSTSSSRAKSGARLILILGALSAFGPLSLDMYLPSLPALARDLGSGASQAQLSLTFCLLGLAVGQLLAGPLSDVRGRRGPLLISLAVYFAASLACAYSPSIWAFCALRLIQGLAGAAGIVLSRAVVRDMYTGTELTRCFAMLMLVNGAAPVLAPILGAQLLNWTSWRGIFLILAAIGIIMLASVWLWLPETLPRDRRARGGLPQTLAAFRDLLRDRRFVGLALSQGFMYAAMFAYISGSPFVLQDLYKVSPQGFSLVFAVNGLGIILAGQTAGRLAGRVREERLFAAGIAMGLAGGLGLLASVLADAGLAAILCCLFLVVSSIGIASTSGTSLAMEHYGHAAGSASALLGLVSFIAGGIISPLVGLGGQGTALPMGALIAAAEVGALLCYVSLASGTRRKASRRT</sequence>
<organism evidence="1 2">
    <name type="scientific">Paenibacillus mesotrionivorans</name>
    <dbReference type="NCBI Taxonomy" id="3160968"/>
    <lineage>
        <taxon>Bacteria</taxon>
        <taxon>Bacillati</taxon>
        <taxon>Bacillota</taxon>
        <taxon>Bacilli</taxon>
        <taxon>Bacillales</taxon>
        <taxon>Paenibacillaceae</taxon>
        <taxon>Paenibacillus</taxon>
    </lineage>
</organism>
<comment type="caution">
    <text evidence="1">The sequence shown here is derived from an EMBL/GenBank/DDBJ whole genome shotgun (WGS) entry which is preliminary data.</text>
</comment>
<reference evidence="1" key="1">
    <citation type="submission" date="2024-12" db="EMBL/GenBank/DDBJ databases">
        <authorList>
            <person name="Wu N."/>
        </authorList>
    </citation>
    <scope>NUCLEOTIDE SEQUENCE</scope>
    <source>
        <strain evidence="1">P15</strain>
    </source>
</reference>
<dbReference type="EMBL" id="JBJURJ010000002">
    <property type="protein sequence ID" value="MFM9327525.1"/>
    <property type="molecule type" value="Genomic_DNA"/>
</dbReference>
<name>A0ACC7NSW4_9BACL</name>
<gene>
    <name evidence="1" type="ORF">ACI1P1_04340</name>
</gene>
<keyword evidence="2" id="KW-1185">Reference proteome</keyword>
<dbReference type="Proteomes" id="UP001631969">
    <property type="component" value="Unassembled WGS sequence"/>
</dbReference>
<accession>A0ACC7NSW4</accession>
<proteinExistence type="predicted"/>